<dbReference type="InterPro" id="IPR010610">
    <property type="entry name" value="EryCIII-like_C"/>
</dbReference>
<dbReference type="Pfam" id="PF06722">
    <property type="entry name" value="EryCIII-like_C"/>
    <property type="match status" value="1"/>
</dbReference>
<dbReference type="SUPFAM" id="SSF53756">
    <property type="entry name" value="UDP-Glycosyltransferase/glycogen phosphorylase"/>
    <property type="match status" value="1"/>
</dbReference>
<evidence type="ECO:0000256" key="1">
    <source>
        <dbReference type="ARBA" id="ARBA00022679"/>
    </source>
</evidence>
<organism evidence="4 5">
    <name type="scientific">Elliptochloris bilobata</name>
    <dbReference type="NCBI Taxonomy" id="381761"/>
    <lineage>
        <taxon>Eukaryota</taxon>
        <taxon>Viridiplantae</taxon>
        <taxon>Chlorophyta</taxon>
        <taxon>core chlorophytes</taxon>
        <taxon>Trebouxiophyceae</taxon>
        <taxon>Trebouxiophyceae incertae sedis</taxon>
        <taxon>Elliptochloris clade</taxon>
        <taxon>Elliptochloris</taxon>
    </lineage>
</organism>
<dbReference type="Pfam" id="PF03033">
    <property type="entry name" value="Glyco_transf_28"/>
    <property type="match status" value="1"/>
</dbReference>
<comment type="caution">
    <text evidence="4">The sequence shown here is derived from an EMBL/GenBank/DDBJ whole genome shotgun (WGS) entry which is preliminary data.</text>
</comment>
<reference evidence="4 5" key="1">
    <citation type="journal article" date="2024" name="Nat. Commun.">
        <title>Phylogenomics reveals the evolutionary origins of lichenization in chlorophyte algae.</title>
        <authorList>
            <person name="Puginier C."/>
            <person name="Libourel C."/>
            <person name="Otte J."/>
            <person name="Skaloud P."/>
            <person name="Haon M."/>
            <person name="Grisel S."/>
            <person name="Petersen M."/>
            <person name="Berrin J.G."/>
            <person name="Delaux P.M."/>
            <person name="Dal Grande F."/>
            <person name="Keller J."/>
        </authorList>
    </citation>
    <scope>NUCLEOTIDE SEQUENCE [LARGE SCALE GENOMIC DNA]</scope>
    <source>
        <strain evidence="4 5">SAG 245.80</strain>
    </source>
</reference>
<accession>A0AAW1SBW1</accession>
<dbReference type="FunFam" id="3.40.50.2000:FF:000009">
    <property type="entry name" value="Sterol 3-beta-glucosyltransferase UGT80A2"/>
    <property type="match status" value="1"/>
</dbReference>
<proteinExistence type="predicted"/>
<evidence type="ECO:0008006" key="6">
    <source>
        <dbReference type="Google" id="ProtNLM"/>
    </source>
</evidence>
<dbReference type="Gene3D" id="3.40.50.2000">
    <property type="entry name" value="Glycogen Phosphorylase B"/>
    <property type="match status" value="2"/>
</dbReference>
<keyword evidence="5" id="KW-1185">Reference proteome</keyword>
<dbReference type="InterPro" id="IPR004276">
    <property type="entry name" value="GlycoTrans_28_N"/>
</dbReference>
<protein>
    <recommendedName>
        <fullName evidence="6">Glycosyltransferase family 28 N-terminal domain-containing protein</fullName>
    </recommendedName>
</protein>
<sequence length="481" mass="50947">MLAVGTQGDIQPFVAVALRLQQAGHRVRIATHGPLRPFVERFGLEFFDIGGDPAVLAEFAVQSKGVFPRGPGQVLKLRAQIKQYVAGQLAACTEPDPAHSDKPFRADAIIANPIGYAHVHVAEAVGAHLHILFTMPWHATSEFGHPQARFLHEKRWRLPPGMQRALQPLLGLINRATFFAVDSAMFTGTADILHAYRTRVLGTGSLFALRHYHRPLAHAPVPTSYTFSPALVPPPADWPAHVHVTGFCRLEAAAATNGYAPPAELEAFLGAGPPPVYVGFGSMTLPDAQTVTRTVFAAIKEAGARAIVSRGWGGLGKLEGEALPPGVLVVGEVPHDWLFPRCSAVVHHGGAGTVATGLLAGCPTMVVPFFGDQPFWGEACRRAGVGPAPVDVDSLTVHRLADGLRVLAQPQVRAAAMRMCARMHAEPDGAQAAADAFLGHFAAARMALHPAVHNADDAVADAPLQAPAGRAGGLQYAVALF</sequence>
<dbReference type="InterPro" id="IPR002213">
    <property type="entry name" value="UDP_glucos_trans"/>
</dbReference>
<dbReference type="Proteomes" id="UP001445335">
    <property type="component" value="Unassembled WGS sequence"/>
</dbReference>
<evidence type="ECO:0000259" key="2">
    <source>
        <dbReference type="Pfam" id="PF03033"/>
    </source>
</evidence>
<dbReference type="AlphaFoldDB" id="A0AAW1SBW1"/>
<name>A0AAW1SBW1_9CHLO</name>
<dbReference type="GO" id="GO:0016906">
    <property type="term" value="F:sterol 3-beta-glucosyltransferase activity"/>
    <property type="evidence" value="ECO:0007669"/>
    <property type="project" value="UniProtKB-ARBA"/>
</dbReference>
<evidence type="ECO:0000313" key="4">
    <source>
        <dbReference type="EMBL" id="KAK9843668.1"/>
    </source>
</evidence>
<dbReference type="PANTHER" id="PTHR48050">
    <property type="entry name" value="STEROL 3-BETA-GLUCOSYLTRANSFERASE"/>
    <property type="match status" value="1"/>
</dbReference>
<keyword evidence="1" id="KW-0808">Transferase</keyword>
<feature type="domain" description="Glycosyltransferase family 28 N-terminal" evidence="2">
    <location>
        <begin position="1"/>
        <end position="142"/>
    </location>
</feature>
<dbReference type="EMBL" id="JALJOU010000005">
    <property type="protein sequence ID" value="KAK9843668.1"/>
    <property type="molecule type" value="Genomic_DNA"/>
</dbReference>
<dbReference type="CDD" id="cd03784">
    <property type="entry name" value="GT1_Gtf-like"/>
    <property type="match status" value="1"/>
</dbReference>
<dbReference type="PANTHER" id="PTHR48050:SF13">
    <property type="entry name" value="STEROL 3-BETA-GLUCOSYLTRANSFERASE UGT80A2"/>
    <property type="match status" value="1"/>
</dbReference>
<feature type="domain" description="Erythromycin biosynthesis protein CIII-like C-terminal" evidence="3">
    <location>
        <begin position="321"/>
        <end position="432"/>
    </location>
</feature>
<evidence type="ECO:0000313" key="5">
    <source>
        <dbReference type="Proteomes" id="UP001445335"/>
    </source>
</evidence>
<gene>
    <name evidence="4" type="ORF">WJX81_001889</name>
</gene>
<dbReference type="GO" id="GO:0005975">
    <property type="term" value="P:carbohydrate metabolic process"/>
    <property type="evidence" value="ECO:0007669"/>
    <property type="project" value="InterPro"/>
</dbReference>
<evidence type="ECO:0000259" key="3">
    <source>
        <dbReference type="Pfam" id="PF06722"/>
    </source>
</evidence>
<dbReference type="InterPro" id="IPR050426">
    <property type="entry name" value="Glycosyltransferase_28"/>
</dbReference>